<dbReference type="EMBL" id="CCBQ010000045">
    <property type="protein sequence ID" value="CDO95381.1"/>
    <property type="molecule type" value="Genomic_DNA"/>
</dbReference>
<dbReference type="Gene3D" id="2.40.50.140">
    <property type="entry name" value="Nucleic acid-binding proteins"/>
    <property type="match status" value="1"/>
</dbReference>
<evidence type="ECO:0000256" key="3">
    <source>
        <dbReference type="ARBA" id="ARBA00022884"/>
    </source>
</evidence>
<evidence type="ECO:0000313" key="7">
    <source>
        <dbReference type="Proteomes" id="UP000031516"/>
    </source>
</evidence>
<dbReference type="GO" id="GO:0004831">
    <property type="term" value="F:tyrosine-tRNA ligase activity"/>
    <property type="evidence" value="ECO:0007669"/>
    <property type="project" value="TreeGrafter"/>
</dbReference>
<reference evidence="6 7" key="1">
    <citation type="submission" date="2014-03" db="EMBL/GenBank/DDBJ databases">
        <title>The genome of Kluyveromyces dobzhanskii.</title>
        <authorList>
            <person name="Nystedt B."/>
            <person name="Astrom S."/>
        </authorList>
    </citation>
    <scope>NUCLEOTIDE SEQUENCE [LARGE SCALE GENOMIC DNA]</scope>
    <source>
        <strain evidence="6 7">CBS 2104</strain>
    </source>
</reference>
<dbReference type="PANTHER" id="PTHR11586:SF43">
    <property type="entry name" value="TYROSINE--TRNA LIGASE, CYTOPLASMIC"/>
    <property type="match status" value="1"/>
</dbReference>
<dbReference type="GO" id="GO:0000049">
    <property type="term" value="F:tRNA binding"/>
    <property type="evidence" value="ECO:0007669"/>
    <property type="project" value="UniProtKB-UniRule"/>
</dbReference>
<keyword evidence="2 4" id="KW-0820">tRNA-binding</keyword>
<dbReference type="InterPro" id="IPR012340">
    <property type="entry name" value="NA-bd_OB-fold"/>
</dbReference>
<feature type="domain" description="TRNA-binding" evidence="5">
    <location>
        <begin position="1"/>
        <end position="91"/>
    </location>
</feature>
<comment type="caution">
    <text evidence="6">The sequence shown here is derived from an EMBL/GenBank/DDBJ whole genome shotgun (WGS) entry which is preliminary data.</text>
</comment>
<dbReference type="Proteomes" id="UP000031516">
    <property type="component" value="Unassembled WGS sequence"/>
</dbReference>
<keyword evidence="7" id="KW-1185">Reference proteome</keyword>
<name>A0A0A8L8K7_9SACH</name>
<dbReference type="SUPFAM" id="SSF50249">
    <property type="entry name" value="Nucleic acid-binding proteins"/>
    <property type="match status" value="1"/>
</dbReference>
<dbReference type="InterPro" id="IPR051270">
    <property type="entry name" value="Tyrosine-tRNA_ligase_regulator"/>
</dbReference>
<dbReference type="AlphaFoldDB" id="A0A0A8L8K7"/>
<proteinExistence type="predicted"/>
<dbReference type="InterPro" id="IPR002547">
    <property type="entry name" value="tRNA-bd_dom"/>
</dbReference>
<evidence type="ECO:0000259" key="5">
    <source>
        <dbReference type="PROSITE" id="PS50886"/>
    </source>
</evidence>
<accession>A0A0A8L8K7</accession>
<gene>
    <name evidence="6" type="ORF">KLDO_g3624</name>
</gene>
<sequence>MYVSQVEIGNGSVKQICSGIRQFIPKGELEEKLCIVVDNMKKCKLRGEPSEAMILCGEHTDAVTGVTSVKLASPLIQSSEQVCQIVGQQVVIDADQEITDRKIKPKEWDDISSNLYTNDKGEVVYQDEDGLEKVLFVKLGNELITVKVEGLPSHSAVR</sequence>
<evidence type="ECO:0000256" key="1">
    <source>
        <dbReference type="ARBA" id="ARBA00022490"/>
    </source>
</evidence>
<evidence type="ECO:0000256" key="2">
    <source>
        <dbReference type="ARBA" id="ARBA00022555"/>
    </source>
</evidence>
<dbReference type="Pfam" id="PF01588">
    <property type="entry name" value="tRNA_bind"/>
    <property type="match status" value="1"/>
</dbReference>
<dbReference type="PANTHER" id="PTHR11586">
    <property type="entry name" value="TRNA-AMINOACYLATION COFACTOR ARC1 FAMILY MEMBER"/>
    <property type="match status" value="1"/>
</dbReference>
<evidence type="ECO:0000313" key="6">
    <source>
        <dbReference type="EMBL" id="CDO95381.1"/>
    </source>
</evidence>
<dbReference type="PROSITE" id="PS50886">
    <property type="entry name" value="TRBD"/>
    <property type="match status" value="1"/>
</dbReference>
<keyword evidence="3 4" id="KW-0694">RNA-binding</keyword>
<dbReference type="OrthoDB" id="19141at2759"/>
<protein>
    <submittedName>
        <fullName evidence="6">WGS project CCBQ000000000 data, contig 00015</fullName>
    </submittedName>
</protein>
<keyword evidence="1" id="KW-0963">Cytoplasm</keyword>
<organism evidence="6 7">
    <name type="scientific">Kluyveromyces dobzhanskii CBS 2104</name>
    <dbReference type="NCBI Taxonomy" id="1427455"/>
    <lineage>
        <taxon>Eukaryota</taxon>
        <taxon>Fungi</taxon>
        <taxon>Dikarya</taxon>
        <taxon>Ascomycota</taxon>
        <taxon>Saccharomycotina</taxon>
        <taxon>Saccharomycetes</taxon>
        <taxon>Saccharomycetales</taxon>
        <taxon>Saccharomycetaceae</taxon>
        <taxon>Kluyveromyces</taxon>
    </lineage>
</organism>
<evidence type="ECO:0000256" key="4">
    <source>
        <dbReference type="PROSITE-ProRule" id="PRU00209"/>
    </source>
</evidence>